<dbReference type="InterPro" id="IPR021893">
    <property type="entry name" value="ZMYM2-like_C"/>
</dbReference>
<keyword evidence="1" id="KW-1017">Isopeptide bond</keyword>
<accession>A0ABN8PC53</accession>
<organism evidence="5 6">
    <name type="scientific">Porites lobata</name>
    <dbReference type="NCBI Taxonomy" id="104759"/>
    <lineage>
        <taxon>Eukaryota</taxon>
        <taxon>Metazoa</taxon>
        <taxon>Cnidaria</taxon>
        <taxon>Anthozoa</taxon>
        <taxon>Hexacorallia</taxon>
        <taxon>Scleractinia</taxon>
        <taxon>Fungiina</taxon>
        <taxon>Poritidae</taxon>
        <taxon>Porites</taxon>
    </lineage>
</organism>
<dbReference type="Pfam" id="PF12012">
    <property type="entry name" value="DUF3504"/>
    <property type="match status" value="1"/>
</dbReference>
<dbReference type="EMBL" id="CALNXK010000060">
    <property type="protein sequence ID" value="CAH3137909.1"/>
    <property type="molecule type" value="Genomic_DNA"/>
</dbReference>
<keyword evidence="6" id="KW-1185">Reference proteome</keyword>
<evidence type="ECO:0000313" key="6">
    <source>
        <dbReference type="Proteomes" id="UP001159405"/>
    </source>
</evidence>
<reference evidence="5 6" key="1">
    <citation type="submission" date="2022-05" db="EMBL/GenBank/DDBJ databases">
        <authorList>
            <consortium name="Genoscope - CEA"/>
            <person name="William W."/>
        </authorList>
    </citation>
    <scope>NUCLEOTIDE SEQUENCE [LARGE SCALE GENOMIC DNA]</scope>
</reference>
<keyword evidence="2" id="KW-0597">Phosphoprotein</keyword>
<dbReference type="PANTHER" id="PTHR46963">
    <property type="entry name" value="SIMILAR TO RIKEN CDNA E130308A19"/>
    <property type="match status" value="1"/>
</dbReference>
<proteinExistence type="predicted"/>
<dbReference type="Proteomes" id="UP001159405">
    <property type="component" value="Unassembled WGS sequence"/>
</dbReference>
<gene>
    <name evidence="5" type="ORF">PLOB_00039840</name>
</gene>
<dbReference type="InterPro" id="IPR042838">
    <property type="entry name" value="KIAA1958"/>
</dbReference>
<evidence type="ECO:0000256" key="2">
    <source>
        <dbReference type="ARBA" id="ARBA00022553"/>
    </source>
</evidence>
<sequence length="269" mass="31119">MASSSSNSRFADITSVEEFIEGQENENTRKKTEQNVALLKEFLRLKDESRPVEEISPHELSSFISEFIITVRKKENNEDYEPTSLRAMMASFERYLKKKNYGYSIMRDVEDLKKKGKGDKPNASVPLTEDDIKLLYDKGLLGKSTPEALLNTVWFNNTVYFGLRGCKEHRDMCWGDVQLRQTTNGEEFLEYTERQTKTRTGENPRDVRQIKPKMFSVQGSERDPVTVYKFYAEKRPSEMNDNNAPFYLAVNNCKNKILLNHGLKSQPLA</sequence>
<dbReference type="PANTHER" id="PTHR46963:SF2">
    <property type="match status" value="1"/>
</dbReference>
<comment type="caution">
    <text evidence="5">The sequence shown here is derived from an EMBL/GenBank/DDBJ whole genome shotgun (WGS) entry which is preliminary data.</text>
</comment>
<evidence type="ECO:0000259" key="4">
    <source>
        <dbReference type="Pfam" id="PF12012"/>
    </source>
</evidence>
<name>A0ABN8PC53_9CNID</name>
<evidence type="ECO:0000256" key="1">
    <source>
        <dbReference type="ARBA" id="ARBA00022499"/>
    </source>
</evidence>
<evidence type="ECO:0000256" key="3">
    <source>
        <dbReference type="ARBA" id="ARBA00022843"/>
    </source>
</evidence>
<keyword evidence="3" id="KW-0832">Ubl conjugation</keyword>
<protein>
    <recommendedName>
        <fullName evidence="4">ZMYM2-like/QRICH1 C-terminal domain-containing protein</fullName>
    </recommendedName>
</protein>
<feature type="domain" description="ZMYM2-like/QRICH1 C-terminal" evidence="4">
    <location>
        <begin position="134"/>
        <end position="251"/>
    </location>
</feature>
<evidence type="ECO:0000313" key="5">
    <source>
        <dbReference type="EMBL" id="CAH3137909.1"/>
    </source>
</evidence>